<feature type="region of interest" description="Disordered" evidence="1">
    <location>
        <begin position="77"/>
        <end position="112"/>
    </location>
</feature>
<gene>
    <name evidence="2" type="ORF">MEBOL_005089</name>
</gene>
<feature type="region of interest" description="Disordered" evidence="1">
    <location>
        <begin position="22"/>
        <end position="63"/>
    </location>
</feature>
<evidence type="ECO:0000313" key="3">
    <source>
        <dbReference type="Proteomes" id="UP000217289"/>
    </source>
</evidence>
<accession>A0A250IL03</accession>
<feature type="compositionally biased region" description="Basic and acidic residues" evidence="1">
    <location>
        <begin position="250"/>
        <end position="259"/>
    </location>
</feature>
<keyword evidence="3" id="KW-1185">Reference proteome</keyword>
<evidence type="ECO:0008006" key="4">
    <source>
        <dbReference type="Google" id="ProtNLM"/>
    </source>
</evidence>
<dbReference type="PROSITE" id="PS51257">
    <property type="entry name" value="PROKAR_LIPOPROTEIN"/>
    <property type="match status" value="1"/>
</dbReference>
<dbReference type="OrthoDB" id="5506851at2"/>
<dbReference type="Proteomes" id="UP000217289">
    <property type="component" value="Chromosome"/>
</dbReference>
<dbReference type="EMBL" id="CP022163">
    <property type="protein sequence ID" value="ATB31626.1"/>
    <property type="molecule type" value="Genomic_DNA"/>
</dbReference>
<feature type="compositionally biased region" description="Pro residues" evidence="1">
    <location>
        <begin position="29"/>
        <end position="57"/>
    </location>
</feature>
<organism evidence="2 3">
    <name type="scientific">Melittangium boletus DSM 14713</name>
    <dbReference type="NCBI Taxonomy" id="1294270"/>
    <lineage>
        <taxon>Bacteria</taxon>
        <taxon>Pseudomonadati</taxon>
        <taxon>Myxococcota</taxon>
        <taxon>Myxococcia</taxon>
        <taxon>Myxococcales</taxon>
        <taxon>Cystobacterineae</taxon>
        <taxon>Archangiaceae</taxon>
        <taxon>Melittangium</taxon>
    </lineage>
</organism>
<proteinExistence type="predicted"/>
<reference evidence="2 3" key="1">
    <citation type="submission" date="2017-06" db="EMBL/GenBank/DDBJ databases">
        <authorList>
            <person name="Kim H.J."/>
            <person name="Triplett B.A."/>
        </authorList>
    </citation>
    <scope>NUCLEOTIDE SEQUENCE [LARGE SCALE GENOMIC DNA]</scope>
    <source>
        <strain evidence="2 3">DSM 14713</strain>
    </source>
</reference>
<evidence type="ECO:0000313" key="2">
    <source>
        <dbReference type="EMBL" id="ATB31626.1"/>
    </source>
</evidence>
<dbReference type="KEGG" id="mbd:MEBOL_005089"/>
<feature type="region of interest" description="Disordered" evidence="1">
    <location>
        <begin position="234"/>
        <end position="272"/>
    </location>
</feature>
<name>A0A250IL03_9BACT</name>
<protein>
    <recommendedName>
        <fullName evidence="4">Lipoprotein</fullName>
    </recommendedName>
</protein>
<dbReference type="AlphaFoldDB" id="A0A250IL03"/>
<evidence type="ECO:0000256" key="1">
    <source>
        <dbReference type="SAM" id="MobiDB-lite"/>
    </source>
</evidence>
<feature type="compositionally biased region" description="Basic residues" evidence="1">
    <location>
        <begin position="262"/>
        <end position="272"/>
    </location>
</feature>
<sequence>MNRRLVGLLAALCLTSACQEEPVGGMEPIPRPPGAATPQAPAPEPAPRPAAPEPAPDPSKVVLRWNLGAPTAFLLTTTSTPTSAPAPEPEPASARGKKKKAPAAAPAPATPSEQKLFFLLSKSESGEPTFHVIPQGAGEEDQGTMSERGFVLDGLSGQLRNLAVLVLELPKDPVGPGALWKLATNLADTTAVPGFSQQDSRQKNEVKLVTLTPGDQGEQVATIEYDLSQTVSGLLRGPGAAAGDEDEGEEHDHGHEEPPPAKGKKGATAKTRKAVAARVVGKPASAEVRVKGRGEFLVKAGHWRSWEATLATSTTGGLTLPGAAAGERTVRLTPVEPVPPELLQRLAKK</sequence>
<dbReference type="RefSeq" id="WP_095979932.1">
    <property type="nucleotide sequence ID" value="NZ_CP022163.1"/>
</dbReference>